<gene>
    <name evidence="1" type="ORF">Enr13x_60710</name>
</gene>
<evidence type="ECO:0000313" key="2">
    <source>
        <dbReference type="Proteomes" id="UP000319004"/>
    </source>
</evidence>
<evidence type="ECO:0000313" key="1">
    <source>
        <dbReference type="EMBL" id="QDV46162.1"/>
    </source>
</evidence>
<dbReference type="AlphaFoldDB" id="A0A518HZ90"/>
<dbReference type="KEGG" id="snep:Enr13x_60710"/>
<dbReference type="NCBIfam" id="TIGR04256">
    <property type="entry name" value="GxxExxY"/>
    <property type="match status" value="1"/>
</dbReference>
<organism evidence="1 2">
    <name type="scientific">Stieleria neptunia</name>
    <dbReference type="NCBI Taxonomy" id="2527979"/>
    <lineage>
        <taxon>Bacteria</taxon>
        <taxon>Pseudomonadati</taxon>
        <taxon>Planctomycetota</taxon>
        <taxon>Planctomycetia</taxon>
        <taxon>Pirellulales</taxon>
        <taxon>Pirellulaceae</taxon>
        <taxon>Stieleria</taxon>
    </lineage>
</organism>
<dbReference type="EMBL" id="CP037423">
    <property type="protein sequence ID" value="QDV46162.1"/>
    <property type="molecule type" value="Genomic_DNA"/>
</dbReference>
<accession>A0A518HZ90</accession>
<keyword evidence="2" id="KW-1185">Reference proteome</keyword>
<dbReference type="Pfam" id="PF13366">
    <property type="entry name" value="PDDEXK_3"/>
    <property type="match status" value="1"/>
</dbReference>
<sequence length="130" mass="14804">MAFETTDEIMRLCDVVRQTGFELRKYHGSGHLEKIYENGLAHRLRKQGFAVQQQVPITVFDEDGTPLGDYFADLLIEGVLIVELKACKTTTDEHIAQILGYLRATRIEHGLLINFGAKKFEVKKYVQSDC</sequence>
<name>A0A518HZ90_9BACT</name>
<proteinExistence type="predicted"/>
<protein>
    <recommendedName>
        <fullName evidence="3">GxxExxY protein</fullName>
    </recommendedName>
</protein>
<dbReference type="OrthoDB" id="9798792at2"/>
<dbReference type="InterPro" id="IPR026350">
    <property type="entry name" value="GxxExxY"/>
</dbReference>
<dbReference type="Proteomes" id="UP000319004">
    <property type="component" value="Chromosome"/>
</dbReference>
<dbReference type="RefSeq" id="WP_145390322.1">
    <property type="nucleotide sequence ID" value="NZ_CP037423.1"/>
</dbReference>
<evidence type="ECO:0008006" key="3">
    <source>
        <dbReference type="Google" id="ProtNLM"/>
    </source>
</evidence>
<reference evidence="1 2" key="1">
    <citation type="submission" date="2019-03" db="EMBL/GenBank/DDBJ databases">
        <title>Deep-cultivation of Planctomycetes and their phenomic and genomic characterization uncovers novel biology.</title>
        <authorList>
            <person name="Wiegand S."/>
            <person name="Jogler M."/>
            <person name="Boedeker C."/>
            <person name="Pinto D."/>
            <person name="Vollmers J."/>
            <person name="Rivas-Marin E."/>
            <person name="Kohn T."/>
            <person name="Peeters S.H."/>
            <person name="Heuer A."/>
            <person name="Rast P."/>
            <person name="Oberbeckmann S."/>
            <person name="Bunk B."/>
            <person name="Jeske O."/>
            <person name="Meyerdierks A."/>
            <person name="Storesund J.E."/>
            <person name="Kallscheuer N."/>
            <person name="Luecker S."/>
            <person name="Lage O.M."/>
            <person name="Pohl T."/>
            <person name="Merkel B.J."/>
            <person name="Hornburger P."/>
            <person name="Mueller R.-W."/>
            <person name="Bruemmer F."/>
            <person name="Labrenz M."/>
            <person name="Spormann A.M."/>
            <person name="Op den Camp H."/>
            <person name="Overmann J."/>
            <person name="Amann R."/>
            <person name="Jetten M.S.M."/>
            <person name="Mascher T."/>
            <person name="Medema M.H."/>
            <person name="Devos D.P."/>
            <person name="Kaster A.-K."/>
            <person name="Ovreas L."/>
            <person name="Rohde M."/>
            <person name="Galperin M.Y."/>
            <person name="Jogler C."/>
        </authorList>
    </citation>
    <scope>NUCLEOTIDE SEQUENCE [LARGE SCALE GENOMIC DNA]</scope>
    <source>
        <strain evidence="1 2">Enr13</strain>
    </source>
</reference>